<dbReference type="EMBL" id="GBHO01027336">
    <property type="protein sequence ID" value="JAG16268.1"/>
    <property type="molecule type" value="Transcribed_RNA"/>
</dbReference>
<reference evidence="1" key="2">
    <citation type="submission" date="2014-07" db="EMBL/GenBank/DDBJ databases">
        <authorList>
            <person name="Hull J."/>
        </authorList>
    </citation>
    <scope>NUCLEOTIDE SEQUENCE</scope>
</reference>
<evidence type="ECO:0000313" key="2">
    <source>
        <dbReference type="EMBL" id="JAG16269.1"/>
    </source>
</evidence>
<feature type="non-terminal residue" evidence="1">
    <location>
        <position position="1"/>
    </location>
</feature>
<name>A0A0A9XBS7_LYGHE</name>
<dbReference type="EMBL" id="GBHO01027335">
    <property type="protein sequence ID" value="JAG16269.1"/>
    <property type="molecule type" value="Transcribed_RNA"/>
</dbReference>
<dbReference type="AlphaFoldDB" id="A0A0A9XBS7"/>
<proteinExistence type="predicted"/>
<sequence length="144" mass="16210">SKVKKLSYRNLYCCAKYTPRTSAAEKTYSTTMNICRVAGKVCKLHRIRQYCTTVNGSTYAVQKNKGAAQRIESRGTETRHSMELNGAEKIQLLSARGTTLLHSTQSVQSLGQILLFAGFATLAFGTKYYIQGARAYREEVRKRR</sequence>
<evidence type="ECO:0000313" key="1">
    <source>
        <dbReference type="EMBL" id="JAG16268.1"/>
    </source>
</evidence>
<reference evidence="1" key="1">
    <citation type="journal article" date="2014" name="PLoS ONE">
        <title>Transcriptome-Based Identification of ABC Transporters in the Western Tarnished Plant Bug Lygus hesperus.</title>
        <authorList>
            <person name="Hull J.J."/>
            <person name="Chaney K."/>
            <person name="Geib S.M."/>
            <person name="Fabrick J.A."/>
            <person name="Brent C.S."/>
            <person name="Walsh D."/>
            <person name="Lavine L.C."/>
        </authorList>
    </citation>
    <scope>NUCLEOTIDE SEQUENCE</scope>
</reference>
<organism evidence="1">
    <name type="scientific">Lygus hesperus</name>
    <name type="common">Western plant bug</name>
    <dbReference type="NCBI Taxonomy" id="30085"/>
    <lineage>
        <taxon>Eukaryota</taxon>
        <taxon>Metazoa</taxon>
        <taxon>Ecdysozoa</taxon>
        <taxon>Arthropoda</taxon>
        <taxon>Hexapoda</taxon>
        <taxon>Insecta</taxon>
        <taxon>Pterygota</taxon>
        <taxon>Neoptera</taxon>
        <taxon>Paraneoptera</taxon>
        <taxon>Hemiptera</taxon>
        <taxon>Heteroptera</taxon>
        <taxon>Panheteroptera</taxon>
        <taxon>Cimicomorpha</taxon>
        <taxon>Miridae</taxon>
        <taxon>Mirini</taxon>
        <taxon>Lygus</taxon>
    </lineage>
</organism>
<protein>
    <submittedName>
        <fullName evidence="1">Uncharacterized protein</fullName>
    </submittedName>
</protein>
<accession>A0A0A9XBS7</accession>
<gene>
    <name evidence="1" type="ORF">CM83_15190</name>
    <name evidence="2" type="ORF">CM83_15192</name>
</gene>